<accession>A0A4R4QFF2</accession>
<evidence type="ECO:0000313" key="1">
    <source>
        <dbReference type="EMBL" id="TDC34361.1"/>
    </source>
</evidence>
<evidence type="ECO:0000313" key="2">
    <source>
        <dbReference type="Proteomes" id="UP000295075"/>
    </source>
</evidence>
<dbReference type="RefSeq" id="WP_132402097.1">
    <property type="nucleotide sequence ID" value="NZ_SMKA01000008.1"/>
</dbReference>
<organism evidence="1 2">
    <name type="scientific">Kribbella albertanoniae</name>
    <dbReference type="NCBI Taxonomy" id="1266829"/>
    <lineage>
        <taxon>Bacteria</taxon>
        <taxon>Bacillati</taxon>
        <taxon>Actinomycetota</taxon>
        <taxon>Actinomycetes</taxon>
        <taxon>Propionibacteriales</taxon>
        <taxon>Kribbellaceae</taxon>
        <taxon>Kribbella</taxon>
    </lineage>
</organism>
<reference evidence="1 2" key="1">
    <citation type="submission" date="2019-03" db="EMBL/GenBank/DDBJ databases">
        <title>Draft genome sequences of novel Actinobacteria.</title>
        <authorList>
            <person name="Sahin N."/>
            <person name="Ay H."/>
            <person name="Saygin H."/>
        </authorList>
    </citation>
    <scope>NUCLEOTIDE SEQUENCE [LARGE SCALE GENOMIC DNA]</scope>
    <source>
        <strain evidence="1 2">JCM 30547</strain>
    </source>
</reference>
<sequence length="76" mass="8458">MMTEDGRGVRSVIHRGKRCGVCRNRGSTARLRPYGVDAAYADRADALAAQSVPVVRTNLLDRSDRLRRMLRSRGVS</sequence>
<gene>
    <name evidence="1" type="ORF">E1261_04190</name>
</gene>
<keyword evidence="2" id="KW-1185">Reference proteome</keyword>
<proteinExistence type="predicted"/>
<name>A0A4R4QFF2_9ACTN</name>
<protein>
    <submittedName>
        <fullName evidence="1">Uncharacterized protein</fullName>
    </submittedName>
</protein>
<dbReference type="EMBL" id="SMKA01000008">
    <property type="protein sequence ID" value="TDC34361.1"/>
    <property type="molecule type" value="Genomic_DNA"/>
</dbReference>
<comment type="caution">
    <text evidence="1">The sequence shown here is derived from an EMBL/GenBank/DDBJ whole genome shotgun (WGS) entry which is preliminary data.</text>
</comment>
<dbReference type="AlphaFoldDB" id="A0A4R4QFF2"/>
<dbReference type="Proteomes" id="UP000295075">
    <property type="component" value="Unassembled WGS sequence"/>
</dbReference>